<keyword evidence="5" id="KW-0133">Cell shape</keyword>
<gene>
    <name evidence="9" type="primary">mreD</name>
    <name evidence="9" type="ORF">ES754_10420</name>
</gene>
<name>A0A5C7A128_9GAMM</name>
<evidence type="ECO:0000256" key="1">
    <source>
        <dbReference type="ARBA" id="ARBA00004651"/>
    </source>
</evidence>
<keyword evidence="7 8" id="KW-0472">Membrane</keyword>
<dbReference type="AlphaFoldDB" id="A0A5C7A128"/>
<protein>
    <submittedName>
        <fullName evidence="9">Rod shape-determining protein MreD</fullName>
    </submittedName>
</protein>
<evidence type="ECO:0000256" key="7">
    <source>
        <dbReference type="ARBA" id="ARBA00023136"/>
    </source>
</evidence>
<comment type="caution">
    <text evidence="9">The sequence shown here is derived from an EMBL/GenBank/DDBJ whole genome shotgun (WGS) entry which is preliminary data.</text>
</comment>
<evidence type="ECO:0000256" key="8">
    <source>
        <dbReference type="SAM" id="Phobius"/>
    </source>
</evidence>
<dbReference type="GO" id="GO:0008360">
    <property type="term" value="P:regulation of cell shape"/>
    <property type="evidence" value="ECO:0007669"/>
    <property type="project" value="UniProtKB-KW"/>
</dbReference>
<dbReference type="Proteomes" id="UP000321903">
    <property type="component" value="Unassembled WGS sequence"/>
</dbReference>
<evidence type="ECO:0000256" key="2">
    <source>
        <dbReference type="ARBA" id="ARBA00007776"/>
    </source>
</evidence>
<dbReference type="InterPro" id="IPR007227">
    <property type="entry name" value="Cell_shape_determining_MreD"/>
</dbReference>
<keyword evidence="4 8" id="KW-0812">Transmembrane</keyword>
<keyword evidence="10" id="KW-1185">Reference proteome</keyword>
<dbReference type="OrthoDB" id="6647425at2"/>
<organism evidence="9 10">
    <name type="scientific">Psychrobacter frigidicola</name>
    <dbReference type="NCBI Taxonomy" id="45611"/>
    <lineage>
        <taxon>Bacteria</taxon>
        <taxon>Pseudomonadati</taxon>
        <taxon>Pseudomonadota</taxon>
        <taxon>Gammaproteobacteria</taxon>
        <taxon>Moraxellales</taxon>
        <taxon>Moraxellaceae</taxon>
        <taxon>Psychrobacter</taxon>
    </lineage>
</organism>
<sequence length="165" mass="18321">MVHPHSEYSTGMLLSVIILSFVVASSLNVYPLSTNVASLRPLLMIMVLIFWVLFQPRYVGVFTAFTIGLIADLMIDTRMGQQAFAAVMATVAIKMMGLHTKPLNAITSWFVATLGLLVFQLSLWLLQLITQNIFSAQSGLPLLISIVSWPLVLLVLHRFTLSDTR</sequence>
<comment type="subcellular location">
    <subcellularLocation>
        <location evidence="1">Cell membrane</location>
        <topology evidence="1">Multi-pass membrane protein</topology>
    </subcellularLocation>
</comment>
<evidence type="ECO:0000256" key="5">
    <source>
        <dbReference type="ARBA" id="ARBA00022960"/>
    </source>
</evidence>
<feature type="transmembrane region" description="Helical" evidence="8">
    <location>
        <begin position="106"/>
        <end position="126"/>
    </location>
</feature>
<dbReference type="EMBL" id="VORZ01000003">
    <property type="protein sequence ID" value="TXD96542.1"/>
    <property type="molecule type" value="Genomic_DNA"/>
</dbReference>
<keyword evidence="3" id="KW-1003">Cell membrane</keyword>
<evidence type="ECO:0000313" key="9">
    <source>
        <dbReference type="EMBL" id="TXD96542.1"/>
    </source>
</evidence>
<dbReference type="NCBIfam" id="TIGR03426">
    <property type="entry name" value="shape_MreD"/>
    <property type="match status" value="1"/>
</dbReference>
<dbReference type="Pfam" id="PF04093">
    <property type="entry name" value="MreD"/>
    <property type="match status" value="1"/>
</dbReference>
<feature type="transmembrane region" description="Helical" evidence="8">
    <location>
        <begin position="42"/>
        <end position="71"/>
    </location>
</feature>
<dbReference type="GO" id="GO:0005886">
    <property type="term" value="C:plasma membrane"/>
    <property type="evidence" value="ECO:0007669"/>
    <property type="project" value="UniProtKB-SubCell"/>
</dbReference>
<dbReference type="InterPro" id="IPR026034">
    <property type="entry name" value="MreD_proteobac"/>
</dbReference>
<comment type="similarity">
    <text evidence="2">Belongs to the MreD family.</text>
</comment>
<feature type="transmembrane region" description="Helical" evidence="8">
    <location>
        <begin position="12"/>
        <end position="30"/>
    </location>
</feature>
<accession>A0A5C7A128</accession>
<reference evidence="9 10" key="1">
    <citation type="submission" date="2019-08" db="EMBL/GenBank/DDBJ databases">
        <title>Genome sequence of Psychrobacter frigidicola ACAM304 (type strain).</title>
        <authorList>
            <person name="Bowman J.P."/>
        </authorList>
    </citation>
    <scope>NUCLEOTIDE SEQUENCE [LARGE SCALE GENOMIC DNA]</scope>
    <source>
        <strain evidence="9 10">ACAM 304</strain>
    </source>
</reference>
<dbReference type="PANTHER" id="PTHR37484:SF1">
    <property type="entry name" value="ROD SHAPE-DETERMINING PROTEIN MRED"/>
    <property type="match status" value="1"/>
</dbReference>
<evidence type="ECO:0000256" key="3">
    <source>
        <dbReference type="ARBA" id="ARBA00022475"/>
    </source>
</evidence>
<dbReference type="PANTHER" id="PTHR37484">
    <property type="entry name" value="ROD SHAPE-DETERMINING PROTEIN MRED"/>
    <property type="match status" value="1"/>
</dbReference>
<keyword evidence="6 8" id="KW-1133">Transmembrane helix</keyword>
<proteinExistence type="inferred from homology"/>
<evidence type="ECO:0000256" key="6">
    <source>
        <dbReference type="ARBA" id="ARBA00022989"/>
    </source>
</evidence>
<evidence type="ECO:0000313" key="10">
    <source>
        <dbReference type="Proteomes" id="UP000321903"/>
    </source>
</evidence>
<feature type="transmembrane region" description="Helical" evidence="8">
    <location>
        <begin position="138"/>
        <end position="159"/>
    </location>
</feature>
<dbReference type="RefSeq" id="WP_147224123.1">
    <property type="nucleotide sequence ID" value="NZ_CAJGYY010000001.1"/>
</dbReference>
<evidence type="ECO:0000256" key="4">
    <source>
        <dbReference type="ARBA" id="ARBA00022692"/>
    </source>
</evidence>